<evidence type="ECO:0000256" key="5">
    <source>
        <dbReference type="SAM" id="MobiDB-lite"/>
    </source>
</evidence>
<sequence>MNMLKARFRLLLLLLMAPVMAQATTVGLSTIMSTFQTTTQGWYHAIFTDALGLFGALFGIEITWLAVTWMIGGKDVHDVFSSFIKKLLTIGFFYTVLESSSQWVPWIIGGFKTVAINAGGVPVTTVGDLVMTGVQGFITCIGAGPAVATNAAGSTLSDLWNLNFSGALSSAGTLASAAIGITSGLDFIVGLIVGFILLMSFVYVVLELVAVQLEGMIVLSMGVIMLGFGGARWTARFVESYMQYAVAVGVRLMVITLWASFIEWQVNPLIKTTLINGNASLESYAIVIVLALLIAWLTKKLPSFANSILSGQSTLSGGEMYDAVKKGTIAAAAVVTGGAALAAARAGAAGAGAMGAAEGAAGSTGAGSLSASQAGGAAASSEAGGMQASSAVPAPAPQSGPKTPSSAVPAPSADQASSGVQVESSGSQVPAPASSGQTTASTGRAPSGGQAPSSGQAPAVSGQNTASAGSQAPAPTSASGGQSESSNGQAPAPSSGQTPSDPVDHRATAPNSAPSGGQAPSSGVQAPSSGGQAPAPSALDQAKAVMQKTHEALHGAHDLASPGKPSSTGVSAPSLGVKHLSD</sequence>
<dbReference type="AlphaFoldDB" id="A0A2W1K7G6"/>
<dbReference type="EMBL" id="QKQP01000001">
    <property type="protein sequence ID" value="PZD82380.1"/>
    <property type="molecule type" value="Genomic_DNA"/>
</dbReference>
<dbReference type="Pfam" id="PF04610">
    <property type="entry name" value="TrbL"/>
    <property type="match status" value="1"/>
</dbReference>
<feature type="compositionally biased region" description="Low complexity" evidence="5">
    <location>
        <begin position="509"/>
        <end position="523"/>
    </location>
</feature>
<feature type="transmembrane region" description="Helical" evidence="6">
    <location>
        <begin position="216"/>
        <end position="235"/>
    </location>
</feature>
<keyword evidence="2 6" id="KW-0812">Transmembrane</keyword>
<feature type="chain" id="PRO_5016087730" evidence="7">
    <location>
        <begin position="22"/>
        <end position="582"/>
    </location>
</feature>
<keyword evidence="3 6" id="KW-1133">Transmembrane helix</keyword>
<dbReference type="InterPro" id="IPR014150">
    <property type="entry name" value="Conjugal_tfr_TrbL"/>
</dbReference>
<comment type="caution">
    <text evidence="8">The sequence shown here is derived from an EMBL/GenBank/DDBJ whole genome shotgun (WGS) entry which is preliminary data.</text>
</comment>
<keyword evidence="4 6" id="KW-0472">Membrane</keyword>
<feature type="transmembrane region" description="Helical" evidence="6">
    <location>
        <begin position="187"/>
        <end position="209"/>
    </location>
</feature>
<evidence type="ECO:0000256" key="6">
    <source>
        <dbReference type="SAM" id="Phobius"/>
    </source>
</evidence>
<dbReference type="GO" id="GO:0030255">
    <property type="term" value="P:protein secretion by the type IV secretion system"/>
    <property type="evidence" value="ECO:0007669"/>
    <property type="project" value="InterPro"/>
</dbReference>
<feature type="compositionally biased region" description="Basic and acidic residues" evidence="5">
    <location>
        <begin position="548"/>
        <end position="557"/>
    </location>
</feature>
<reference evidence="8 9" key="1">
    <citation type="submission" date="2018-06" db="EMBL/GenBank/DDBJ databases">
        <title>Draft sequence of Acidithiobacillus ferrooxidans CCM 4253.</title>
        <authorList>
            <person name="Moya-Beltran A."/>
            <person name="Castro M."/>
            <person name="Covarrubias P.C."/>
            <person name="Issotta F."/>
            <person name="Janiczek O."/>
            <person name="Mandl M."/>
            <person name="Kucera J."/>
            <person name="Quatrini R."/>
        </authorList>
    </citation>
    <scope>NUCLEOTIDE SEQUENCE [LARGE SCALE GENOMIC DNA]</scope>
    <source>
        <strain evidence="8 9">CCM 4253</strain>
    </source>
</reference>
<dbReference type="OrthoDB" id="8525003at2"/>
<comment type="subcellular location">
    <subcellularLocation>
        <location evidence="1">Membrane</location>
        <topology evidence="1">Multi-pass membrane protein</topology>
    </subcellularLocation>
</comment>
<keyword evidence="7" id="KW-0732">Signal</keyword>
<feature type="transmembrane region" description="Helical" evidence="6">
    <location>
        <begin position="160"/>
        <end position="181"/>
    </location>
</feature>
<evidence type="ECO:0000313" key="8">
    <source>
        <dbReference type="EMBL" id="PZD82380.1"/>
    </source>
</evidence>
<feature type="region of interest" description="Disordered" evidence="5">
    <location>
        <begin position="378"/>
        <end position="582"/>
    </location>
</feature>
<evidence type="ECO:0000313" key="9">
    <source>
        <dbReference type="Proteomes" id="UP000248886"/>
    </source>
</evidence>
<feature type="transmembrane region" description="Helical" evidence="6">
    <location>
        <begin position="129"/>
        <end position="148"/>
    </location>
</feature>
<evidence type="ECO:0000256" key="1">
    <source>
        <dbReference type="ARBA" id="ARBA00004141"/>
    </source>
</evidence>
<dbReference type="NCBIfam" id="TIGR02783">
    <property type="entry name" value="TrbL_P"/>
    <property type="match status" value="1"/>
</dbReference>
<dbReference type="RefSeq" id="WP_054608700.1">
    <property type="nucleotide sequence ID" value="NZ_AP025160.1"/>
</dbReference>
<feature type="compositionally biased region" description="Polar residues" evidence="5">
    <location>
        <begin position="434"/>
        <end position="500"/>
    </location>
</feature>
<feature type="compositionally biased region" description="Low complexity" evidence="5">
    <location>
        <begin position="417"/>
        <end position="429"/>
    </location>
</feature>
<accession>A0A2W1K7G6</accession>
<feature type="compositionally biased region" description="Low complexity" evidence="5">
    <location>
        <begin position="378"/>
        <end position="401"/>
    </location>
</feature>
<feature type="transmembrane region" description="Helical" evidence="6">
    <location>
        <begin position="45"/>
        <end position="67"/>
    </location>
</feature>
<dbReference type="GO" id="GO:0016020">
    <property type="term" value="C:membrane"/>
    <property type="evidence" value="ECO:0007669"/>
    <property type="project" value="UniProtKB-SubCell"/>
</dbReference>
<feature type="transmembrane region" description="Helical" evidence="6">
    <location>
        <begin position="274"/>
        <end position="297"/>
    </location>
</feature>
<evidence type="ECO:0000256" key="2">
    <source>
        <dbReference type="ARBA" id="ARBA00022692"/>
    </source>
</evidence>
<name>A0A2W1K7G6_ACIFR</name>
<organism evidence="8 9">
    <name type="scientific">Acidithiobacillus ferrooxidans</name>
    <name type="common">Thiobacillus ferrooxidans</name>
    <dbReference type="NCBI Taxonomy" id="920"/>
    <lineage>
        <taxon>Bacteria</taxon>
        <taxon>Pseudomonadati</taxon>
        <taxon>Pseudomonadota</taxon>
        <taxon>Acidithiobacillia</taxon>
        <taxon>Acidithiobacillales</taxon>
        <taxon>Acidithiobacillaceae</taxon>
        <taxon>Acidithiobacillus</taxon>
    </lineage>
</organism>
<feature type="signal peptide" evidence="7">
    <location>
        <begin position="1"/>
        <end position="21"/>
    </location>
</feature>
<evidence type="ECO:0000256" key="4">
    <source>
        <dbReference type="ARBA" id="ARBA00023136"/>
    </source>
</evidence>
<evidence type="ECO:0000256" key="3">
    <source>
        <dbReference type="ARBA" id="ARBA00022989"/>
    </source>
</evidence>
<proteinExistence type="predicted"/>
<dbReference type="Proteomes" id="UP000248886">
    <property type="component" value="Unassembled WGS sequence"/>
</dbReference>
<gene>
    <name evidence="8" type="primary">trbL</name>
    <name evidence="8" type="ORF">DN052_05015</name>
</gene>
<evidence type="ECO:0000256" key="7">
    <source>
        <dbReference type="SAM" id="SignalP"/>
    </source>
</evidence>
<feature type="transmembrane region" description="Helical" evidence="6">
    <location>
        <begin position="241"/>
        <end position="262"/>
    </location>
</feature>
<dbReference type="InterPro" id="IPR007688">
    <property type="entry name" value="Conjugal_tfr_TrbL/VirB6"/>
</dbReference>
<protein>
    <submittedName>
        <fullName evidence="8">P-type conjugative transfer protein TrbL</fullName>
    </submittedName>
</protein>